<comment type="similarity">
    <text evidence="2">Belongs to the binding-protein-dependent transport system permease family. HisMQ subfamily.</text>
</comment>
<evidence type="ECO:0000256" key="6">
    <source>
        <dbReference type="ARBA" id="ARBA00022692"/>
    </source>
</evidence>
<name>A0ABX7UT58_9GAMM</name>
<gene>
    <name evidence="12" type="ORF">HC231_06160</name>
</gene>
<evidence type="ECO:0000256" key="1">
    <source>
        <dbReference type="ARBA" id="ARBA00004429"/>
    </source>
</evidence>
<dbReference type="InterPro" id="IPR035906">
    <property type="entry name" value="MetI-like_sf"/>
</dbReference>
<dbReference type="InterPro" id="IPR000515">
    <property type="entry name" value="MetI-like"/>
</dbReference>
<dbReference type="RefSeq" id="WP_208230185.1">
    <property type="nucleotide sequence ID" value="NZ_CP050854.1"/>
</dbReference>
<accession>A0ABX7UT58</accession>
<protein>
    <submittedName>
        <fullName evidence="12">ABC transporter permease subunit</fullName>
    </submittedName>
</protein>
<keyword evidence="7" id="KW-0029">Amino-acid transport</keyword>
<evidence type="ECO:0000256" key="10">
    <source>
        <dbReference type="RuleBase" id="RU363032"/>
    </source>
</evidence>
<dbReference type="EMBL" id="CP050854">
    <property type="protein sequence ID" value="QTF07552.1"/>
    <property type="molecule type" value="Genomic_DNA"/>
</dbReference>
<evidence type="ECO:0000256" key="8">
    <source>
        <dbReference type="ARBA" id="ARBA00022989"/>
    </source>
</evidence>
<dbReference type="CDD" id="cd06261">
    <property type="entry name" value="TM_PBP2"/>
    <property type="match status" value="1"/>
</dbReference>
<evidence type="ECO:0000313" key="12">
    <source>
        <dbReference type="EMBL" id="QTF07552.1"/>
    </source>
</evidence>
<keyword evidence="6 10" id="KW-0812">Transmembrane</keyword>
<evidence type="ECO:0000256" key="7">
    <source>
        <dbReference type="ARBA" id="ARBA00022970"/>
    </source>
</evidence>
<keyword evidence="5" id="KW-0997">Cell inner membrane</keyword>
<keyword evidence="4" id="KW-1003">Cell membrane</keyword>
<dbReference type="Gene3D" id="1.10.3720.10">
    <property type="entry name" value="MetI-like"/>
    <property type="match status" value="1"/>
</dbReference>
<comment type="subcellular location">
    <subcellularLocation>
        <location evidence="1">Cell inner membrane</location>
        <topology evidence="1">Multi-pass membrane protein</topology>
    </subcellularLocation>
    <subcellularLocation>
        <location evidence="10">Cell membrane</location>
        <topology evidence="10">Multi-pass membrane protein</topology>
    </subcellularLocation>
</comment>
<organism evidence="12 13">
    <name type="scientific">Brenneria izadpanahii</name>
    <dbReference type="NCBI Taxonomy" id="2722756"/>
    <lineage>
        <taxon>Bacteria</taxon>
        <taxon>Pseudomonadati</taxon>
        <taxon>Pseudomonadota</taxon>
        <taxon>Gammaproteobacteria</taxon>
        <taxon>Enterobacterales</taxon>
        <taxon>Pectobacteriaceae</taxon>
        <taxon>Brenneria</taxon>
    </lineage>
</organism>
<dbReference type="SUPFAM" id="SSF161098">
    <property type="entry name" value="MetI-like"/>
    <property type="match status" value="1"/>
</dbReference>
<dbReference type="InterPro" id="IPR010065">
    <property type="entry name" value="AA_ABC_transptr_permease_3TM"/>
</dbReference>
<evidence type="ECO:0000256" key="2">
    <source>
        <dbReference type="ARBA" id="ARBA00010072"/>
    </source>
</evidence>
<sequence>MSSLQLLSFGEGGWGFFLIEALGTTFALAISGMIFGTLLGLCGSLAMLSGIPIFRSLAKVYATVFRGIPDLLVIYLFYFGSSSALTAVSRFFGGEGFVGVPAFAIGVCALGIVSGAYLTEIFRGAIQAIDKGEIEAALAFGMGVMQRIRRIVLPLAARHALSGIGNIWQMLLKETALISVIGVVELMRQSQIAGGSTHQYFTFYLAAALLYLCISWLSGQCFDKAEKISMRSINRGTEHKS</sequence>
<feature type="transmembrane region" description="Helical" evidence="10">
    <location>
        <begin position="201"/>
        <end position="222"/>
    </location>
</feature>
<keyword evidence="13" id="KW-1185">Reference proteome</keyword>
<dbReference type="PANTHER" id="PTHR30133">
    <property type="entry name" value="CATIONIC AMINO ACID TRANSPORTER, MEMBRANE COMPONENT"/>
    <property type="match status" value="1"/>
</dbReference>
<dbReference type="Pfam" id="PF00528">
    <property type="entry name" value="BPD_transp_1"/>
    <property type="match status" value="1"/>
</dbReference>
<keyword evidence="8 10" id="KW-1133">Transmembrane helix</keyword>
<evidence type="ECO:0000256" key="3">
    <source>
        <dbReference type="ARBA" id="ARBA00022448"/>
    </source>
</evidence>
<evidence type="ECO:0000313" key="13">
    <source>
        <dbReference type="Proteomes" id="UP000671960"/>
    </source>
</evidence>
<keyword evidence="9 10" id="KW-0472">Membrane</keyword>
<dbReference type="NCBIfam" id="TIGR01726">
    <property type="entry name" value="HEQRo_perm_3TM"/>
    <property type="match status" value="1"/>
</dbReference>
<dbReference type="PROSITE" id="PS50928">
    <property type="entry name" value="ABC_TM1"/>
    <property type="match status" value="1"/>
</dbReference>
<feature type="transmembrane region" description="Helical" evidence="10">
    <location>
        <begin position="98"/>
        <end position="118"/>
    </location>
</feature>
<feature type="domain" description="ABC transmembrane type-1" evidence="11">
    <location>
        <begin position="22"/>
        <end position="222"/>
    </location>
</feature>
<dbReference type="Proteomes" id="UP000671960">
    <property type="component" value="Chromosome"/>
</dbReference>
<dbReference type="InterPro" id="IPR051613">
    <property type="entry name" value="ABC_transp_permease_HisMQ"/>
</dbReference>
<evidence type="ECO:0000256" key="9">
    <source>
        <dbReference type="ARBA" id="ARBA00023136"/>
    </source>
</evidence>
<proteinExistence type="inferred from homology"/>
<evidence type="ECO:0000256" key="5">
    <source>
        <dbReference type="ARBA" id="ARBA00022519"/>
    </source>
</evidence>
<evidence type="ECO:0000259" key="11">
    <source>
        <dbReference type="PROSITE" id="PS50928"/>
    </source>
</evidence>
<evidence type="ECO:0000256" key="4">
    <source>
        <dbReference type="ARBA" id="ARBA00022475"/>
    </source>
</evidence>
<keyword evidence="3 10" id="KW-0813">Transport</keyword>
<reference evidence="12 13" key="1">
    <citation type="submission" date="2020-03" db="EMBL/GenBank/DDBJ databases">
        <authorList>
            <person name="Bakhshi Ganjeh M."/>
        </authorList>
    </citation>
    <scope>NUCLEOTIDE SEQUENCE [LARGE SCALE GENOMIC DNA]</scope>
    <source>
        <strain evidence="13">Iran 50</strain>
    </source>
</reference>
<feature type="transmembrane region" description="Helical" evidence="10">
    <location>
        <begin position="151"/>
        <end position="171"/>
    </location>
</feature>